<comment type="caution">
    <text evidence="1">The sequence shown here is derived from an EMBL/GenBank/DDBJ whole genome shotgun (WGS) entry which is preliminary data.</text>
</comment>
<accession>A0A396YPF2</accession>
<reference evidence="2" key="1">
    <citation type="submission" date="2018-05" db="EMBL/GenBank/DDBJ databases">
        <title>Leptospira yasudae sp. nov. and Leptospira stimsonii sp. nov., two pathogenic species of the genus Leptospira isolated from environmental sources.</title>
        <authorList>
            <person name="Casanovas-Massana A."/>
            <person name="Hamond C."/>
            <person name="Santos L.A."/>
            <person name="Hacker K.P."/>
            <person name="Balassiano I."/>
            <person name="Medeiros M.A."/>
            <person name="Reis M.G."/>
            <person name="Ko A.I."/>
            <person name="Wunder E.A."/>
        </authorList>
    </citation>
    <scope>NUCLEOTIDE SEQUENCE [LARGE SCALE GENOMIC DNA]</scope>
    <source>
        <strain evidence="2">Yale</strain>
    </source>
</reference>
<dbReference type="AlphaFoldDB" id="A0A396YPF2"/>
<evidence type="ECO:0000313" key="2">
    <source>
        <dbReference type="Proteomes" id="UP000265798"/>
    </source>
</evidence>
<evidence type="ECO:0008006" key="3">
    <source>
        <dbReference type="Google" id="ProtNLM"/>
    </source>
</evidence>
<dbReference type="PROSITE" id="PS51257">
    <property type="entry name" value="PROKAR_LIPOPROTEIN"/>
    <property type="match status" value="1"/>
</dbReference>
<sequence>MKSKIIKIVYNLLVIFSFGLGCVSLKNKYVNEVIVSEESKYRKEITTKISLLDEAELRMTYIKRGKEEEHRLTLNYEGRFIHISKQLELIADDKIISVGILKRKISPYGRYSIS</sequence>
<dbReference type="Proteomes" id="UP000265798">
    <property type="component" value="Unassembled WGS sequence"/>
</dbReference>
<dbReference type="EMBL" id="QHCT01000025">
    <property type="protein sequence ID" value="RHX83417.1"/>
    <property type="molecule type" value="Genomic_DNA"/>
</dbReference>
<evidence type="ECO:0000313" key="1">
    <source>
        <dbReference type="EMBL" id="RHX83417.1"/>
    </source>
</evidence>
<organism evidence="1 2">
    <name type="scientific">Leptospira stimsonii</name>
    <dbReference type="NCBI Taxonomy" id="2202203"/>
    <lineage>
        <taxon>Bacteria</taxon>
        <taxon>Pseudomonadati</taxon>
        <taxon>Spirochaetota</taxon>
        <taxon>Spirochaetia</taxon>
        <taxon>Leptospirales</taxon>
        <taxon>Leptospiraceae</taxon>
        <taxon>Leptospira</taxon>
    </lineage>
</organism>
<protein>
    <recommendedName>
        <fullName evidence="3">Lipoprotein</fullName>
    </recommendedName>
</protein>
<dbReference type="RefSeq" id="WP_118971023.1">
    <property type="nucleotide sequence ID" value="NZ_QHCT01000025.1"/>
</dbReference>
<gene>
    <name evidence="1" type="ORF">DLM75_23930</name>
</gene>
<name>A0A396YPF2_9LEPT</name>
<proteinExistence type="predicted"/>